<dbReference type="AlphaFoldDB" id="A1XKT8"/>
<dbReference type="Gene3D" id="3.40.50.300">
    <property type="entry name" value="P-loop containing nucleotide triphosphate hydrolases"/>
    <property type="match status" value="1"/>
</dbReference>
<dbReference type="SMART" id="SM00173">
    <property type="entry name" value="RAS"/>
    <property type="match status" value="1"/>
</dbReference>
<keyword evidence="1" id="KW-0547">Nucleotide-binding</keyword>
<dbReference type="SMART" id="SM00175">
    <property type="entry name" value="RAB"/>
    <property type="match status" value="1"/>
</dbReference>
<keyword evidence="2" id="KW-0342">GTP-binding</keyword>
<dbReference type="PANTHER" id="PTHR47977">
    <property type="entry name" value="RAS-RELATED PROTEIN RAB"/>
    <property type="match status" value="1"/>
</dbReference>
<dbReference type="InterPro" id="IPR005225">
    <property type="entry name" value="Small_GTP-bd"/>
</dbReference>
<dbReference type="InterPro" id="IPR050227">
    <property type="entry name" value="Rab"/>
</dbReference>
<evidence type="ECO:0000256" key="1">
    <source>
        <dbReference type="ARBA" id="ARBA00022741"/>
    </source>
</evidence>
<dbReference type="GO" id="GO:0003924">
    <property type="term" value="F:GTPase activity"/>
    <property type="evidence" value="ECO:0007669"/>
    <property type="project" value="InterPro"/>
</dbReference>
<proteinExistence type="predicted"/>
<organism evidence="3">
    <name type="scientific">Suberites domuncula</name>
    <name type="common">Sponge</name>
    <dbReference type="NCBI Taxonomy" id="55567"/>
    <lineage>
        <taxon>Eukaryota</taxon>
        <taxon>Metazoa</taxon>
        <taxon>Porifera</taxon>
        <taxon>Demospongiae</taxon>
        <taxon>Heteroscleromorpha</taxon>
        <taxon>Suberitida</taxon>
        <taxon>Suberitidae</taxon>
        <taxon>Suberites</taxon>
    </lineage>
</organism>
<dbReference type="InterPro" id="IPR027417">
    <property type="entry name" value="P-loop_NTPase"/>
</dbReference>
<evidence type="ECO:0000256" key="2">
    <source>
        <dbReference type="ARBA" id="ARBA00023134"/>
    </source>
</evidence>
<dbReference type="Pfam" id="PF00071">
    <property type="entry name" value="Ras"/>
    <property type="match status" value="1"/>
</dbReference>
<dbReference type="SMART" id="SM00174">
    <property type="entry name" value="RHO"/>
    <property type="match status" value="1"/>
</dbReference>
<dbReference type="GO" id="GO:0005525">
    <property type="term" value="F:GTP binding"/>
    <property type="evidence" value="ECO:0007669"/>
    <property type="project" value="UniProtKB-KW"/>
</dbReference>
<dbReference type="InterPro" id="IPR001806">
    <property type="entry name" value="Small_GTPase"/>
</dbReference>
<dbReference type="CDD" id="cd00154">
    <property type="entry name" value="Rab"/>
    <property type="match status" value="1"/>
</dbReference>
<dbReference type="EMBL" id="DQ414580">
    <property type="protein sequence ID" value="ABD65451.1"/>
    <property type="molecule type" value="Genomic_DNA"/>
</dbReference>
<protein>
    <submittedName>
        <fullName evidence="3">Rab-like5</fullName>
    </submittedName>
</protein>
<dbReference type="PRINTS" id="PR00449">
    <property type="entry name" value="RASTRNSFRMNG"/>
</dbReference>
<sequence>MNPRRQVVKAILLGDYGVGKTSFFRRTNESDLLIRSTDSWDERMPSLSVDKCSKTVIASNNKPVQIDLWDTAGAERYRTLTLTYYRNVSAVIFMYRTDQPSSLANMRLWIADAKTYIPSDTALVLLGNHVTDKDESVSVREGDAFAASNDITAHIRVSIRSASERELTTVLERVVEEVIKERKSRRYHDFGCNSVCLHDQVNRGSGGDKRLKCC</sequence>
<name>A1XKT8_SUBDO</name>
<reference evidence="3" key="1">
    <citation type="journal article" date="2007" name="J. Mol. Evol.">
        <title>Ras-like small GTPases form a large family of proteins in the marine sponge Suberites domuncula.</title>
        <authorList>
            <person name="Cetkovic H."/>
            <person name="Mikoc A."/>
            <person name="Muller W.E."/>
            <person name="Gamulin V."/>
        </authorList>
    </citation>
    <scope>NUCLEOTIDE SEQUENCE</scope>
</reference>
<dbReference type="PROSITE" id="PS51419">
    <property type="entry name" value="RAB"/>
    <property type="match status" value="1"/>
</dbReference>
<dbReference type="SUPFAM" id="SSF52540">
    <property type="entry name" value="P-loop containing nucleoside triphosphate hydrolases"/>
    <property type="match status" value="1"/>
</dbReference>
<dbReference type="NCBIfam" id="TIGR00231">
    <property type="entry name" value="small_GTP"/>
    <property type="match status" value="1"/>
</dbReference>
<dbReference type="BRENDA" id="3.6.5.2">
    <property type="organism ID" value="7896"/>
</dbReference>
<evidence type="ECO:0000313" key="3">
    <source>
        <dbReference type="EMBL" id="ABD65451.1"/>
    </source>
</evidence>
<accession>A1XKT8</accession>